<protein>
    <submittedName>
        <fullName evidence="1">Uncharacterized protein</fullName>
    </submittedName>
</protein>
<name>A0A0E9V8G1_ANGAN</name>
<reference evidence="1" key="1">
    <citation type="submission" date="2014-11" db="EMBL/GenBank/DDBJ databases">
        <authorList>
            <person name="Amaro Gonzalez C."/>
        </authorList>
    </citation>
    <scope>NUCLEOTIDE SEQUENCE</scope>
</reference>
<reference evidence="1" key="2">
    <citation type="journal article" date="2015" name="Fish Shellfish Immunol.">
        <title>Early steps in the European eel (Anguilla anguilla)-Vibrio vulnificus interaction in the gills: Role of the RtxA13 toxin.</title>
        <authorList>
            <person name="Callol A."/>
            <person name="Pajuelo D."/>
            <person name="Ebbesson L."/>
            <person name="Teles M."/>
            <person name="MacKenzie S."/>
            <person name="Amaro C."/>
        </authorList>
    </citation>
    <scope>NUCLEOTIDE SEQUENCE</scope>
</reference>
<proteinExistence type="predicted"/>
<sequence>MLVVLKPWYIVVCVYLHIDAVSLLHTTPGILHWGKKWAGLSTGIFQ</sequence>
<evidence type="ECO:0000313" key="1">
    <source>
        <dbReference type="EMBL" id="JAH73528.1"/>
    </source>
</evidence>
<dbReference type="AlphaFoldDB" id="A0A0E9V8G1"/>
<dbReference type="EMBL" id="GBXM01035049">
    <property type="protein sequence ID" value="JAH73528.1"/>
    <property type="molecule type" value="Transcribed_RNA"/>
</dbReference>
<organism evidence="1">
    <name type="scientific">Anguilla anguilla</name>
    <name type="common">European freshwater eel</name>
    <name type="synonym">Muraena anguilla</name>
    <dbReference type="NCBI Taxonomy" id="7936"/>
    <lineage>
        <taxon>Eukaryota</taxon>
        <taxon>Metazoa</taxon>
        <taxon>Chordata</taxon>
        <taxon>Craniata</taxon>
        <taxon>Vertebrata</taxon>
        <taxon>Euteleostomi</taxon>
        <taxon>Actinopterygii</taxon>
        <taxon>Neopterygii</taxon>
        <taxon>Teleostei</taxon>
        <taxon>Anguilliformes</taxon>
        <taxon>Anguillidae</taxon>
        <taxon>Anguilla</taxon>
    </lineage>
</organism>
<accession>A0A0E9V8G1</accession>